<feature type="non-terminal residue" evidence="1">
    <location>
        <position position="267"/>
    </location>
</feature>
<sequence length="267" mass="30492">MVLKEKLGTFNFVLLLVIQYEVLDFLNIVSKSLQSETVDQLFSHELWGSALLKLIEMRGRFGELVSEASDICKRWGMFQSYRKSRIRKVKKHSDELCEDKRLQNPESSFRITLFYPMADTLCIKLENRFQGMKDILGAYQVIQPGFLVKVSEKYVHDKALDFVRNFPFNVSPTFSSQICSVKDSLKDKLEKMIGVEFAVLLIVDHSSLSESYSDVCTVCIMYLAISIAVVMAKLNIGQERLSKLALLLVENDSAQQINCDQVTNDFA</sequence>
<comment type="caution">
    <text evidence="1">The sequence shown here is derived from an EMBL/GenBank/DDBJ whole genome shotgun (WGS) entry which is preliminary data.</text>
</comment>
<evidence type="ECO:0000313" key="1">
    <source>
        <dbReference type="EMBL" id="KAJ8893275.1"/>
    </source>
</evidence>
<reference evidence="1 2" key="1">
    <citation type="submission" date="2023-02" db="EMBL/GenBank/DDBJ databases">
        <title>LHISI_Scaffold_Assembly.</title>
        <authorList>
            <person name="Stuart O.P."/>
            <person name="Cleave R."/>
            <person name="Magrath M.J.L."/>
            <person name="Mikheyev A.S."/>
        </authorList>
    </citation>
    <scope>NUCLEOTIDE SEQUENCE [LARGE SCALE GENOMIC DNA]</scope>
    <source>
        <strain evidence="1">Daus_M_001</strain>
        <tissue evidence="1">Leg muscle</tissue>
    </source>
</reference>
<dbReference type="InterPro" id="IPR052958">
    <property type="entry name" value="IFN-induced_PKR_regulator"/>
</dbReference>
<protein>
    <submittedName>
        <fullName evidence="1">Uncharacterized protein</fullName>
    </submittedName>
</protein>
<dbReference type="PANTHER" id="PTHR46289:SF14">
    <property type="entry name" value="DUF4371 DOMAIN-CONTAINING PROTEIN"/>
    <property type="match status" value="1"/>
</dbReference>
<evidence type="ECO:0000313" key="2">
    <source>
        <dbReference type="Proteomes" id="UP001159363"/>
    </source>
</evidence>
<accession>A0ABQ9IAK6</accession>
<dbReference type="PANTHER" id="PTHR46289">
    <property type="entry name" value="52 KDA REPRESSOR OF THE INHIBITOR OF THE PROTEIN KINASE-LIKE PROTEIN-RELATED"/>
    <property type="match status" value="1"/>
</dbReference>
<dbReference type="EMBL" id="JARBHB010000002">
    <property type="protein sequence ID" value="KAJ8893275.1"/>
    <property type="molecule type" value="Genomic_DNA"/>
</dbReference>
<proteinExistence type="predicted"/>
<dbReference type="Proteomes" id="UP001159363">
    <property type="component" value="Chromosome 2"/>
</dbReference>
<name>A0ABQ9IAK6_9NEOP</name>
<keyword evidence="2" id="KW-1185">Reference proteome</keyword>
<organism evidence="1 2">
    <name type="scientific">Dryococelus australis</name>
    <dbReference type="NCBI Taxonomy" id="614101"/>
    <lineage>
        <taxon>Eukaryota</taxon>
        <taxon>Metazoa</taxon>
        <taxon>Ecdysozoa</taxon>
        <taxon>Arthropoda</taxon>
        <taxon>Hexapoda</taxon>
        <taxon>Insecta</taxon>
        <taxon>Pterygota</taxon>
        <taxon>Neoptera</taxon>
        <taxon>Polyneoptera</taxon>
        <taxon>Phasmatodea</taxon>
        <taxon>Verophasmatodea</taxon>
        <taxon>Anareolatae</taxon>
        <taxon>Phasmatidae</taxon>
        <taxon>Eurycanthinae</taxon>
        <taxon>Dryococelus</taxon>
    </lineage>
</organism>
<gene>
    <name evidence="1" type="ORF">PR048_005866</name>
</gene>